<evidence type="ECO:0000313" key="8">
    <source>
        <dbReference type="EMBL" id="KAL3531477.1"/>
    </source>
</evidence>
<evidence type="ECO:0000259" key="7">
    <source>
        <dbReference type="Pfam" id="PF17681"/>
    </source>
</evidence>
<dbReference type="AlphaFoldDB" id="A0ABD3AJX9"/>
<dbReference type="InterPro" id="IPR041470">
    <property type="entry name" value="GCP_N"/>
</dbReference>
<dbReference type="GO" id="GO:0005874">
    <property type="term" value="C:microtubule"/>
    <property type="evidence" value="ECO:0007669"/>
    <property type="project" value="UniProtKB-KW"/>
</dbReference>
<dbReference type="PANTHER" id="PTHR19302:SF27">
    <property type="entry name" value="GAMMA-TUBULIN COMPLEX COMPONENT 4"/>
    <property type="match status" value="1"/>
</dbReference>
<comment type="similarity">
    <text evidence="5">Belongs to the TUBGCP family.</text>
</comment>
<dbReference type="PANTHER" id="PTHR19302">
    <property type="entry name" value="GAMMA TUBULIN COMPLEX PROTEIN"/>
    <property type="match status" value="1"/>
</dbReference>
<keyword evidence="2 5" id="KW-0963">Cytoplasm</keyword>
<comment type="caution">
    <text evidence="8">The sequence shown here is derived from an EMBL/GenBank/DDBJ whole genome shotgun (WGS) entry which is preliminary data.</text>
</comment>
<evidence type="ECO:0000256" key="2">
    <source>
        <dbReference type="ARBA" id="ARBA00022490"/>
    </source>
</evidence>
<dbReference type="EMBL" id="JBJUIK010000004">
    <property type="protein sequence ID" value="KAL3531477.1"/>
    <property type="molecule type" value="Genomic_DNA"/>
</dbReference>
<dbReference type="Pfam" id="PF17681">
    <property type="entry name" value="GCP_N_terminal"/>
    <property type="match status" value="1"/>
</dbReference>
<comment type="subcellular location">
    <subcellularLocation>
        <location evidence="1 5">Cytoplasm</location>
        <location evidence="1 5">Cytoskeleton</location>
        <location evidence="1 5">Microtubule organizing center</location>
    </subcellularLocation>
</comment>
<evidence type="ECO:0000256" key="1">
    <source>
        <dbReference type="ARBA" id="ARBA00004267"/>
    </source>
</evidence>
<reference evidence="8 9" key="1">
    <citation type="submission" date="2024-11" db="EMBL/GenBank/DDBJ databases">
        <title>A near-complete genome assembly of Cinchona calisaya.</title>
        <authorList>
            <person name="Lian D.C."/>
            <person name="Zhao X.W."/>
            <person name="Wei L."/>
        </authorList>
    </citation>
    <scope>NUCLEOTIDE SEQUENCE [LARGE SCALE GENOMIC DNA]</scope>
    <source>
        <tissue evidence="8">Nenye</tissue>
    </source>
</reference>
<feature type="domain" description="Gamma tubulin complex component protein N-terminal" evidence="7">
    <location>
        <begin position="143"/>
        <end position="295"/>
    </location>
</feature>
<keyword evidence="3 5" id="KW-0493">Microtubule</keyword>
<dbReference type="GO" id="GO:0005815">
    <property type="term" value="C:microtubule organizing center"/>
    <property type="evidence" value="ECO:0007669"/>
    <property type="project" value="UniProtKB-SubCell"/>
</dbReference>
<gene>
    <name evidence="8" type="ORF">ACH5RR_010799</name>
</gene>
<dbReference type="Proteomes" id="UP001630127">
    <property type="component" value="Unassembled WGS sequence"/>
</dbReference>
<protein>
    <recommendedName>
        <fullName evidence="5">Gamma-tubulin complex component</fullName>
    </recommendedName>
</protein>
<keyword evidence="4 5" id="KW-0206">Cytoskeleton</keyword>
<accession>A0ABD3AJX9</accession>
<evidence type="ECO:0000313" key="9">
    <source>
        <dbReference type="Proteomes" id="UP001630127"/>
    </source>
</evidence>
<feature type="region of interest" description="Disordered" evidence="6">
    <location>
        <begin position="300"/>
        <end position="319"/>
    </location>
</feature>
<evidence type="ECO:0000256" key="3">
    <source>
        <dbReference type="ARBA" id="ARBA00022701"/>
    </source>
</evidence>
<evidence type="ECO:0000256" key="4">
    <source>
        <dbReference type="ARBA" id="ARBA00023212"/>
    </source>
</evidence>
<comment type="function">
    <text evidence="5">Component of the gamma-tubulin ring complex (gTuRC) which mediates microtubule nucleation.</text>
</comment>
<proteinExistence type="inferred from homology"/>
<sequence length="369" mass="42255">MLHELLLALLIGLHRRPNQESTRSRMLLTIERIIKLGFCYRELDRVATKSRNLIWIRSSNESPLSKASQLLKEKKGRAIANGVVEVLPLYRSAVLHIEQKLLSDSPLILATVTQGPKKPLKNIYVVQSMYENNFVDLDCLNYRLLWHGHQVMYNQLASWMIYGIHHDQYGEFFMSSKCNWFLDIQDLSATRQILSPVPVETLSFIRDESRDAEHDSPPDMIERLASTSNSDFLTNWHSCFHISLDTWPEHRPMRVAESIFYAGKAVRVLGNSSPAIRIQGATSYQQMSRESQRLQVCTMRNTSKKDSPSENKPIGQELHPQSDADKIENMLQNLKLVVVHAALNGHLKALKDYFLLAKGNFFQKKLGAV</sequence>
<organism evidence="8 9">
    <name type="scientific">Cinchona calisaya</name>
    <dbReference type="NCBI Taxonomy" id="153742"/>
    <lineage>
        <taxon>Eukaryota</taxon>
        <taxon>Viridiplantae</taxon>
        <taxon>Streptophyta</taxon>
        <taxon>Embryophyta</taxon>
        <taxon>Tracheophyta</taxon>
        <taxon>Spermatophyta</taxon>
        <taxon>Magnoliopsida</taxon>
        <taxon>eudicotyledons</taxon>
        <taxon>Gunneridae</taxon>
        <taxon>Pentapetalae</taxon>
        <taxon>asterids</taxon>
        <taxon>lamiids</taxon>
        <taxon>Gentianales</taxon>
        <taxon>Rubiaceae</taxon>
        <taxon>Cinchonoideae</taxon>
        <taxon>Cinchoneae</taxon>
        <taxon>Cinchona</taxon>
    </lineage>
</organism>
<keyword evidence="9" id="KW-1185">Reference proteome</keyword>
<name>A0ABD3AJX9_9GENT</name>
<evidence type="ECO:0000256" key="6">
    <source>
        <dbReference type="SAM" id="MobiDB-lite"/>
    </source>
</evidence>
<evidence type="ECO:0000256" key="5">
    <source>
        <dbReference type="RuleBase" id="RU363050"/>
    </source>
</evidence>
<dbReference type="InterPro" id="IPR007259">
    <property type="entry name" value="GCP"/>
</dbReference>